<evidence type="ECO:0000256" key="1">
    <source>
        <dbReference type="SAM" id="SignalP"/>
    </source>
</evidence>
<proteinExistence type="predicted"/>
<dbReference type="AlphaFoldDB" id="A0A118KEV9"/>
<dbReference type="EMBL" id="LOYH01000086">
    <property type="protein sequence ID" value="KVK76321.1"/>
    <property type="molecule type" value="Genomic_DNA"/>
</dbReference>
<organism evidence="2 3">
    <name type="scientific">Burkholderia cepacia</name>
    <name type="common">Pseudomonas cepacia</name>
    <dbReference type="NCBI Taxonomy" id="292"/>
    <lineage>
        <taxon>Bacteria</taxon>
        <taxon>Pseudomonadati</taxon>
        <taxon>Pseudomonadota</taxon>
        <taxon>Betaproteobacteria</taxon>
        <taxon>Burkholderiales</taxon>
        <taxon>Burkholderiaceae</taxon>
        <taxon>Burkholderia</taxon>
        <taxon>Burkholderia cepacia complex</taxon>
    </lineage>
</organism>
<gene>
    <name evidence="2" type="ORF">WS90_24205</name>
</gene>
<keyword evidence="1" id="KW-0732">Signal</keyword>
<comment type="caution">
    <text evidence="2">The sequence shown here is derived from an EMBL/GenBank/DDBJ whole genome shotgun (WGS) entry which is preliminary data.</text>
</comment>
<feature type="chain" id="PRO_5007160083" evidence="1">
    <location>
        <begin position="37"/>
        <end position="288"/>
    </location>
</feature>
<feature type="signal peptide" evidence="1">
    <location>
        <begin position="1"/>
        <end position="36"/>
    </location>
</feature>
<reference evidence="2 3" key="1">
    <citation type="submission" date="2015-11" db="EMBL/GenBank/DDBJ databases">
        <title>Expanding the genomic diversity of Burkholderia species for the development of highly accurate diagnostics.</title>
        <authorList>
            <person name="Sahl J."/>
            <person name="Keim P."/>
            <person name="Wagner D."/>
        </authorList>
    </citation>
    <scope>NUCLEOTIDE SEQUENCE [LARGE SCALE GENOMIC DNA]</scope>
    <source>
        <strain evidence="2 3">MSMB1302</strain>
    </source>
</reference>
<protein>
    <submittedName>
        <fullName evidence="2">Uncharacterized protein</fullName>
    </submittedName>
</protein>
<name>A0A118KEV9_BURCE</name>
<evidence type="ECO:0000313" key="2">
    <source>
        <dbReference type="EMBL" id="KVK76321.1"/>
    </source>
</evidence>
<accession>A0A118KEV9</accession>
<sequence length="288" mass="29658">MPRASFPPRFAASFGSGCLYGAGLMLGVALTVPAAAQTTASAPRVVSELKDIRMKPLANLPMAGGAIERGDCSQRVIQPKSAAAGLVAAQGWAVLSDVPLGPYRAISFAGRLEAATSGTCSITQGNVAVFENGKLIALAYGKSAEDTAIGRLAPLEGGAVRIWDGDIAPSPAGDLHVDRDGTLRLSRVADEDAVCKGRAKVPNVYNMPIDKARKALIANGWDPVRGGASGEPRQSALVKRGIVETESCAGTGLAFCDFGYTGPAGRLTLTTLGDGALPSVTDYDVKCR</sequence>
<evidence type="ECO:0000313" key="3">
    <source>
        <dbReference type="Proteomes" id="UP000069001"/>
    </source>
</evidence>
<dbReference type="RefSeq" id="WP_059731656.1">
    <property type="nucleotide sequence ID" value="NZ_LOYH01000086.1"/>
</dbReference>
<dbReference type="Proteomes" id="UP000069001">
    <property type="component" value="Unassembled WGS sequence"/>
</dbReference>